<feature type="transmembrane region" description="Helical" evidence="6">
    <location>
        <begin position="189"/>
        <end position="211"/>
    </location>
</feature>
<feature type="region of interest" description="Disordered" evidence="5">
    <location>
        <begin position="1"/>
        <end position="20"/>
    </location>
</feature>
<evidence type="ECO:0000313" key="9">
    <source>
        <dbReference type="Proteomes" id="UP000799757"/>
    </source>
</evidence>
<proteinExistence type="predicted"/>
<feature type="compositionally biased region" description="Basic and acidic residues" evidence="5">
    <location>
        <begin position="11"/>
        <end position="20"/>
    </location>
</feature>
<feature type="compositionally biased region" description="Polar residues" evidence="5">
    <location>
        <begin position="1"/>
        <end position="10"/>
    </location>
</feature>
<feature type="transmembrane region" description="Helical" evidence="6">
    <location>
        <begin position="424"/>
        <end position="445"/>
    </location>
</feature>
<dbReference type="FunFam" id="1.20.1720.10:FF:000012">
    <property type="entry name" value="MFS toxin efflux pump (AflT)"/>
    <property type="match status" value="1"/>
</dbReference>
<evidence type="ECO:0000256" key="1">
    <source>
        <dbReference type="ARBA" id="ARBA00004141"/>
    </source>
</evidence>
<evidence type="ECO:0000256" key="5">
    <source>
        <dbReference type="SAM" id="MobiDB-lite"/>
    </source>
</evidence>
<dbReference type="Gene3D" id="1.20.1250.20">
    <property type="entry name" value="MFS general substrate transporter like domains"/>
    <property type="match status" value="1"/>
</dbReference>
<feature type="transmembrane region" description="Helical" evidence="6">
    <location>
        <begin position="336"/>
        <end position="356"/>
    </location>
</feature>
<dbReference type="PROSITE" id="PS50850">
    <property type="entry name" value="MFS"/>
    <property type="match status" value="1"/>
</dbReference>
<dbReference type="InterPro" id="IPR036259">
    <property type="entry name" value="MFS_trans_sf"/>
</dbReference>
<feature type="transmembrane region" description="Helical" evidence="6">
    <location>
        <begin position="71"/>
        <end position="89"/>
    </location>
</feature>
<evidence type="ECO:0000256" key="2">
    <source>
        <dbReference type="ARBA" id="ARBA00022692"/>
    </source>
</evidence>
<feature type="domain" description="Major facilitator superfamily (MFS) profile" evidence="7">
    <location>
        <begin position="36"/>
        <end position="523"/>
    </location>
</feature>
<dbReference type="CDD" id="cd17502">
    <property type="entry name" value="MFS_Azr1_MDR_like"/>
    <property type="match status" value="1"/>
</dbReference>
<feature type="transmembrane region" description="Helical" evidence="6">
    <location>
        <begin position="497"/>
        <end position="516"/>
    </location>
</feature>
<keyword evidence="4 6" id="KW-0472">Membrane</keyword>
<dbReference type="InterPro" id="IPR020846">
    <property type="entry name" value="MFS_dom"/>
</dbReference>
<dbReference type="PRINTS" id="PR01036">
    <property type="entry name" value="TCRTETB"/>
</dbReference>
<dbReference type="PANTHER" id="PTHR23501">
    <property type="entry name" value="MAJOR FACILITATOR SUPERFAMILY"/>
    <property type="match status" value="1"/>
</dbReference>
<evidence type="ECO:0000256" key="3">
    <source>
        <dbReference type="ARBA" id="ARBA00022989"/>
    </source>
</evidence>
<keyword evidence="3 6" id="KW-1133">Transmembrane helix</keyword>
<dbReference type="OrthoDB" id="10021397at2759"/>
<keyword evidence="9" id="KW-1185">Reference proteome</keyword>
<feature type="transmembrane region" description="Helical" evidence="6">
    <location>
        <begin position="158"/>
        <end position="177"/>
    </location>
</feature>
<dbReference type="PANTHER" id="PTHR23501:SF201">
    <property type="entry name" value="MFS AFLATOXIN EFFLUX PUMP"/>
    <property type="match status" value="1"/>
</dbReference>
<dbReference type="InterPro" id="IPR011701">
    <property type="entry name" value="MFS"/>
</dbReference>
<dbReference type="AlphaFoldDB" id="A0A6A6XNR7"/>
<sequence>MTSNALPTTIDSDKPSEPKAVDDPTLYPSGLKLVTILACVYATVFLVALDRMIIATAVPKITDQFHSIDDIGWYASAFLLPACAFMLVYGKLYQLYSVKAVYLSCIVLFEIGSAVCGAAPNSNALIVGRAIAGLGSAGLFSGTVVIIVHTIPLAKRPMFQGLFGAIFGISSVIGPLLGGAFTDKVSWRWCFYINLPIGAVVLLGLFLYLDIHSTNLAKTLTLREQISQLDPIGTLFFLPGIICLLLALQWGGVEYPWSSPRVLVCLILGLILLLAFVGVQIWKGEKATIPPRVITQRSVFAAVWYSFFAGSSMLVVVYYVPIWFQAILGVSAVGSGIRTLALVFPLVIGSVLGGAITFRTGYYTPPMIVGCIILSVGAGLLTTWTVNTQRAKWIGYQVLFGFGLGLGMQQSNMAIQTVLPRKDVSTGVALVFFGQSLGGTVFISVAQNIFASKLADYLAGIEGIDVHAIVNAGATGLRHFVQPELLPKVLEAFSNALVKALYVALAASCVGFLGSLGMEWRSIKNGEGQSAKTVAKESELEAERV</sequence>
<dbReference type="Proteomes" id="UP000799757">
    <property type="component" value="Unassembled WGS sequence"/>
</dbReference>
<feature type="transmembrane region" description="Helical" evidence="6">
    <location>
        <begin position="302"/>
        <end position="324"/>
    </location>
</feature>
<accession>A0A6A6XNR7</accession>
<dbReference type="FunFam" id="1.20.1250.20:FF:000196">
    <property type="entry name" value="MFS toxin efflux pump (AflT)"/>
    <property type="match status" value="1"/>
</dbReference>
<dbReference type="GO" id="GO:0022857">
    <property type="term" value="F:transmembrane transporter activity"/>
    <property type="evidence" value="ECO:0007669"/>
    <property type="project" value="InterPro"/>
</dbReference>
<comment type="subcellular location">
    <subcellularLocation>
        <location evidence="1">Membrane</location>
        <topology evidence="1">Multi-pass membrane protein</topology>
    </subcellularLocation>
</comment>
<feature type="transmembrane region" description="Helical" evidence="6">
    <location>
        <begin position="393"/>
        <end position="412"/>
    </location>
</feature>
<evidence type="ECO:0000313" key="8">
    <source>
        <dbReference type="EMBL" id="KAF2798186.1"/>
    </source>
</evidence>
<dbReference type="Gene3D" id="1.20.1720.10">
    <property type="entry name" value="Multidrug resistance protein D"/>
    <property type="match status" value="1"/>
</dbReference>
<feature type="transmembrane region" description="Helical" evidence="6">
    <location>
        <begin position="131"/>
        <end position="152"/>
    </location>
</feature>
<evidence type="ECO:0000259" key="7">
    <source>
        <dbReference type="PROSITE" id="PS50850"/>
    </source>
</evidence>
<dbReference type="EMBL" id="MU001789">
    <property type="protein sequence ID" value="KAF2798186.1"/>
    <property type="molecule type" value="Genomic_DNA"/>
</dbReference>
<feature type="transmembrane region" description="Helical" evidence="6">
    <location>
        <begin position="31"/>
        <end position="50"/>
    </location>
</feature>
<dbReference type="SUPFAM" id="SSF103473">
    <property type="entry name" value="MFS general substrate transporter"/>
    <property type="match status" value="1"/>
</dbReference>
<evidence type="ECO:0000256" key="4">
    <source>
        <dbReference type="ARBA" id="ARBA00023136"/>
    </source>
</evidence>
<evidence type="ECO:0000256" key="6">
    <source>
        <dbReference type="SAM" id="Phobius"/>
    </source>
</evidence>
<reference evidence="8" key="1">
    <citation type="journal article" date="2020" name="Stud. Mycol.">
        <title>101 Dothideomycetes genomes: a test case for predicting lifestyles and emergence of pathogens.</title>
        <authorList>
            <person name="Haridas S."/>
            <person name="Albert R."/>
            <person name="Binder M."/>
            <person name="Bloem J."/>
            <person name="Labutti K."/>
            <person name="Salamov A."/>
            <person name="Andreopoulos B."/>
            <person name="Baker S."/>
            <person name="Barry K."/>
            <person name="Bills G."/>
            <person name="Bluhm B."/>
            <person name="Cannon C."/>
            <person name="Castanera R."/>
            <person name="Culley D."/>
            <person name="Daum C."/>
            <person name="Ezra D."/>
            <person name="Gonzalez J."/>
            <person name="Henrissat B."/>
            <person name="Kuo A."/>
            <person name="Liang C."/>
            <person name="Lipzen A."/>
            <person name="Lutzoni F."/>
            <person name="Magnuson J."/>
            <person name="Mondo S."/>
            <person name="Nolan M."/>
            <person name="Ohm R."/>
            <person name="Pangilinan J."/>
            <person name="Park H.-J."/>
            <person name="Ramirez L."/>
            <person name="Alfaro M."/>
            <person name="Sun H."/>
            <person name="Tritt A."/>
            <person name="Yoshinaga Y."/>
            <person name="Zwiers L.-H."/>
            <person name="Turgeon B."/>
            <person name="Goodwin S."/>
            <person name="Spatafora J."/>
            <person name="Crous P."/>
            <person name="Grigoriev I."/>
        </authorList>
    </citation>
    <scope>NUCLEOTIDE SEQUENCE</scope>
    <source>
        <strain evidence="8">CBS 109.77</strain>
    </source>
</reference>
<feature type="transmembrane region" description="Helical" evidence="6">
    <location>
        <begin position="362"/>
        <end position="381"/>
    </location>
</feature>
<feature type="transmembrane region" description="Helical" evidence="6">
    <location>
        <begin position="231"/>
        <end position="250"/>
    </location>
</feature>
<protein>
    <submittedName>
        <fullName evidence="8">MFS general substrate transporter</fullName>
    </submittedName>
</protein>
<feature type="transmembrane region" description="Helical" evidence="6">
    <location>
        <begin position="101"/>
        <end position="119"/>
    </location>
</feature>
<dbReference type="Pfam" id="PF07690">
    <property type="entry name" value="MFS_1"/>
    <property type="match status" value="1"/>
</dbReference>
<keyword evidence="2 6" id="KW-0812">Transmembrane</keyword>
<dbReference type="GO" id="GO:0005886">
    <property type="term" value="C:plasma membrane"/>
    <property type="evidence" value="ECO:0007669"/>
    <property type="project" value="TreeGrafter"/>
</dbReference>
<gene>
    <name evidence="8" type="ORF">K505DRAFT_296968</name>
</gene>
<name>A0A6A6XNR7_9PLEO</name>
<feature type="transmembrane region" description="Helical" evidence="6">
    <location>
        <begin position="262"/>
        <end position="282"/>
    </location>
</feature>
<organism evidence="8 9">
    <name type="scientific">Melanomma pulvis-pyrius CBS 109.77</name>
    <dbReference type="NCBI Taxonomy" id="1314802"/>
    <lineage>
        <taxon>Eukaryota</taxon>
        <taxon>Fungi</taxon>
        <taxon>Dikarya</taxon>
        <taxon>Ascomycota</taxon>
        <taxon>Pezizomycotina</taxon>
        <taxon>Dothideomycetes</taxon>
        <taxon>Pleosporomycetidae</taxon>
        <taxon>Pleosporales</taxon>
        <taxon>Melanommataceae</taxon>
        <taxon>Melanomma</taxon>
    </lineage>
</organism>